<organism evidence="2 3">
    <name type="scientific">Pedobacter africanus</name>
    <dbReference type="NCBI Taxonomy" id="151894"/>
    <lineage>
        <taxon>Bacteria</taxon>
        <taxon>Pseudomonadati</taxon>
        <taxon>Bacteroidota</taxon>
        <taxon>Sphingobacteriia</taxon>
        <taxon>Sphingobacteriales</taxon>
        <taxon>Sphingobacteriaceae</taxon>
        <taxon>Pedobacter</taxon>
    </lineage>
</organism>
<name>A0A1W1ZS43_9SPHI</name>
<dbReference type="EMBL" id="FWXT01000001">
    <property type="protein sequence ID" value="SMC51204.1"/>
    <property type="molecule type" value="Genomic_DNA"/>
</dbReference>
<feature type="compositionally biased region" description="Basic and acidic residues" evidence="1">
    <location>
        <begin position="1"/>
        <end position="23"/>
    </location>
</feature>
<dbReference type="STRING" id="151894.SAMN04488524_0941"/>
<evidence type="ECO:0000256" key="1">
    <source>
        <dbReference type="SAM" id="MobiDB-lite"/>
    </source>
</evidence>
<dbReference type="Proteomes" id="UP000192756">
    <property type="component" value="Unassembled WGS sequence"/>
</dbReference>
<evidence type="ECO:0000313" key="3">
    <source>
        <dbReference type="Proteomes" id="UP000192756"/>
    </source>
</evidence>
<proteinExistence type="predicted"/>
<sequence length="41" mass="4457">MKTPKSKTEKAEVADQKKPKGAEPENATSAKDAKKVKTTKK</sequence>
<dbReference type="AlphaFoldDB" id="A0A1W1ZS43"/>
<gene>
    <name evidence="2" type="ORF">SAMN04488524_0941</name>
</gene>
<dbReference type="RefSeq" id="WP_262497582.1">
    <property type="nucleotide sequence ID" value="NZ_FWXT01000001.1"/>
</dbReference>
<protein>
    <submittedName>
        <fullName evidence="2">Uncharacterized protein</fullName>
    </submittedName>
</protein>
<evidence type="ECO:0000313" key="2">
    <source>
        <dbReference type="EMBL" id="SMC51204.1"/>
    </source>
</evidence>
<feature type="region of interest" description="Disordered" evidence="1">
    <location>
        <begin position="1"/>
        <end position="41"/>
    </location>
</feature>
<reference evidence="3" key="1">
    <citation type="submission" date="2017-04" db="EMBL/GenBank/DDBJ databases">
        <authorList>
            <person name="Varghese N."/>
            <person name="Submissions S."/>
        </authorList>
    </citation>
    <scope>NUCLEOTIDE SEQUENCE [LARGE SCALE GENOMIC DNA]</scope>
    <source>
        <strain evidence="3">DSM 12126</strain>
    </source>
</reference>
<keyword evidence="3" id="KW-1185">Reference proteome</keyword>
<accession>A0A1W1ZS43</accession>